<feature type="transmembrane region" description="Helical" evidence="9">
    <location>
        <begin position="68"/>
        <end position="84"/>
    </location>
</feature>
<evidence type="ECO:0000313" key="12">
    <source>
        <dbReference type="Proteomes" id="UP000596387"/>
    </source>
</evidence>
<organism evidence="11 12">
    <name type="scientific">Ponticoccus alexandrii</name>
    <dbReference type="NCBI Taxonomy" id="1943633"/>
    <lineage>
        <taxon>Bacteria</taxon>
        <taxon>Pseudomonadati</taxon>
        <taxon>Pseudomonadota</taxon>
        <taxon>Alphaproteobacteria</taxon>
        <taxon>Rhodobacterales</taxon>
        <taxon>Roseobacteraceae</taxon>
        <taxon>Ponticoccus</taxon>
    </lineage>
</organism>
<evidence type="ECO:0000256" key="8">
    <source>
        <dbReference type="ARBA" id="ARBA00038436"/>
    </source>
</evidence>
<reference evidence="11 12" key="1">
    <citation type="submission" date="2019-12" db="EMBL/GenBank/DDBJ databases">
        <title>Complete Genome Sequence of a Quorum-Sensing Bacterium,Rhodobacteraceae bacterium C31, Isolated from a marine microalgae symbiotic bacteria.</title>
        <authorList>
            <person name="Zhang Y."/>
        </authorList>
    </citation>
    <scope>NUCLEOTIDE SEQUENCE [LARGE SCALE GENOMIC DNA]</scope>
    <source>
        <strain evidence="11 12">C31</strain>
        <plasmid evidence="11 12">p-SCP4</plasmid>
    </source>
</reference>
<name>A0ABX7FGJ1_9RHOB</name>
<dbReference type="Pfam" id="PF04290">
    <property type="entry name" value="DctQ"/>
    <property type="match status" value="1"/>
</dbReference>
<evidence type="ECO:0000256" key="1">
    <source>
        <dbReference type="ARBA" id="ARBA00004429"/>
    </source>
</evidence>
<dbReference type="EMBL" id="CP047170">
    <property type="protein sequence ID" value="QRF69176.1"/>
    <property type="molecule type" value="Genomic_DNA"/>
</dbReference>
<feature type="transmembrane region" description="Helical" evidence="9">
    <location>
        <begin position="158"/>
        <end position="184"/>
    </location>
</feature>
<keyword evidence="6 9" id="KW-1133">Transmembrane helix</keyword>
<dbReference type="Proteomes" id="UP000596387">
    <property type="component" value="Plasmid p-SCP4"/>
</dbReference>
<dbReference type="RefSeq" id="WP_023849297.1">
    <property type="nucleotide sequence ID" value="NZ_CP047170.1"/>
</dbReference>
<keyword evidence="4 9" id="KW-0997">Cell inner membrane</keyword>
<evidence type="ECO:0000313" key="11">
    <source>
        <dbReference type="EMBL" id="QRF69176.1"/>
    </source>
</evidence>
<dbReference type="PANTHER" id="PTHR35011">
    <property type="entry name" value="2,3-DIKETO-L-GULONATE TRAP TRANSPORTER SMALL PERMEASE PROTEIN YIAM"/>
    <property type="match status" value="1"/>
</dbReference>
<dbReference type="InterPro" id="IPR007387">
    <property type="entry name" value="TRAP_DctQ"/>
</dbReference>
<evidence type="ECO:0000256" key="2">
    <source>
        <dbReference type="ARBA" id="ARBA00022448"/>
    </source>
</evidence>
<evidence type="ECO:0000256" key="3">
    <source>
        <dbReference type="ARBA" id="ARBA00022475"/>
    </source>
</evidence>
<keyword evidence="12" id="KW-1185">Reference proteome</keyword>
<comment type="subcellular location">
    <subcellularLocation>
        <location evidence="1 9">Cell inner membrane</location>
        <topology evidence="1 9">Multi-pass membrane protein</topology>
    </subcellularLocation>
</comment>
<keyword evidence="2 9" id="KW-0813">Transport</keyword>
<feature type="transmembrane region" description="Helical" evidence="9">
    <location>
        <begin position="104"/>
        <end position="125"/>
    </location>
</feature>
<evidence type="ECO:0000256" key="6">
    <source>
        <dbReference type="ARBA" id="ARBA00022989"/>
    </source>
</evidence>
<evidence type="ECO:0000256" key="9">
    <source>
        <dbReference type="RuleBase" id="RU369079"/>
    </source>
</evidence>
<comment type="function">
    <text evidence="9">Part of the tripartite ATP-independent periplasmic (TRAP) transport system.</text>
</comment>
<keyword evidence="7 9" id="KW-0472">Membrane</keyword>
<sequence>MHALLKVSDIFDAIGRRIGQIGAWMILPMILIIVYDVVTRKFVVVQQFVQNSALNDFLSPTKLQEAEWHLHAIIFLLAYGLAYLNGTHVRVDLWRETRSPRTKAWIEVAALLVLGIPYVCVLFWASYNLAYTSFLQGEGSAAMTGIPHRWVIKSFVPLGAAVLLMALTATLIRLGLFLGGSAAIREAAGSRLGMLGIHTEAEDRRAEA</sequence>
<evidence type="ECO:0000259" key="10">
    <source>
        <dbReference type="Pfam" id="PF04290"/>
    </source>
</evidence>
<evidence type="ECO:0000256" key="7">
    <source>
        <dbReference type="ARBA" id="ARBA00023136"/>
    </source>
</evidence>
<keyword evidence="3" id="KW-1003">Cell membrane</keyword>
<geneLocation type="plasmid" evidence="11 12">
    <name>p-SCP4</name>
</geneLocation>
<keyword evidence="11" id="KW-0614">Plasmid</keyword>
<protein>
    <recommendedName>
        <fullName evidence="9">TRAP transporter small permease protein</fullName>
    </recommendedName>
</protein>
<dbReference type="InterPro" id="IPR055348">
    <property type="entry name" value="DctQ"/>
</dbReference>
<proteinExistence type="inferred from homology"/>
<evidence type="ECO:0000256" key="4">
    <source>
        <dbReference type="ARBA" id="ARBA00022519"/>
    </source>
</evidence>
<gene>
    <name evidence="11" type="ORF">GQA70_22820</name>
</gene>
<dbReference type="PANTHER" id="PTHR35011:SF4">
    <property type="entry name" value="SLL1102 PROTEIN"/>
    <property type="match status" value="1"/>
</dbReference>
<feature type="transmembrane region" description="Helical" evidence="9">
    <location>
        <begin position="21"/>
        <end position="38"/>
    </location>
</feature>
<accession>A0ABX7FGJ1</accession>
<evidence type="ECO:0000256" key="5">
    <source>
        <dbReference type="ARBA" id="ARBA00022692"/>
    </source>
</evidence>
<comment type="subunit">
    <text evidence="9">The complex comprises the extracytoplasmic solute receptor protein and the two transmembrane proteins.</text>
</comment>
<keyword evidence="5 9" id="KW-0812">Transmembrane</keyword>
<feature type="domain" description="Tripartite ATP-independent periplasmic transporters DctQ component" evidence="10">
    <location>
        <begin position="29"/>
        <end position="174"/>
    </location>
</feature>
<comment type="similarity">
    <text evidence="8 9">Belongs to the TRAP transporter small permease family.</text>
</comment>